<sequence length="250" mass="27681">MAGDTVRICLWSGPRNISTATMRSFEARGNCAVWDEPFYAWYLKETGIDHPGREETLALWPHDADEIARRCAGPAPNGEAEFFQKHMCQHMLPGLDLSWTAACRHVFLIRDPAEVAASYFATMDRATSADLGALRQLALFDEIAYVTGRSDWPVVEGRDVLADPAGMLRAVCAAIDIPFRTSMLSWPAGRRASDGPWAPFWYARVEASTGFDAPRASPHPLPDELEPVVAACRPAYEALKRRKLAAPRAH</sequence>
<evidence type="ECO:0000313" key="4">
    <source>
        <dbReference type="Proteomes" id="UP000308054"/>
    </source>
</evidence>
<dbReference type="GO" id="GO:0016787">
    <property type="term" value="F:hydrolase activity"/>
    <property type="evidence" value="ECO:0007669"/>
    <property type="project" value="UniProtKB-KW"/>
</dbReference>
<gene>
    <name evidence="3" type="ORF">E5163_00920</name>
</gene>
<evidence type="ECO:0000256" key="1">
    <source>
        <dbReference type="ARBA" id="ARBA00009320"/>
    </source>
</evidence>
<accession>A0A4S2H2I2</accession>
<organism evidence="3 4">
    <name type="scientific">Marinicauda algicola</name>
    <dbReference type="NCBI Taxonomy" id="2029849"/>
    <lineage>
        <taxon>Bacteria</taxon>
        <taxon>Pseudomonadati</taxon>
        <taxon>Pseudomonadota</taxon>
        <taxon>Alphaproteobacteria</taxon>
        <taxon>Maricaulales</taxon>
        <taxon>Maricaulaceae</taxon>
        <taxon>Marinicauda</taxon>
    </lineage>
</organism>
<dbReference type="AlphaFoldDB" id="A0A4S2H2I2"/>
<comment type="similarity">
    <text evidence="1">Belongs to the class-IV pyridoxal-phosphate-dependent aminotransferase family.</text>
</comment>
<dbReference type="PANTHER" id="PTHR42743">
    <property type="entry name" value="AMINO-ACID AMINOTRANSFERASE"/>
    <property type="match status" value="1"/>
</dbReference>
<dbReference type="InterPro" id="IPR050571">
    <property type="entry name" value="Class-IV_PLP-Dep_Aminotrnsfr"/>
</dbReference>
<dbReference type="RefSeq" id="WP_135994235.1">
    <property type="nucleotide sequence ID" value="NZ_CP071057.1"/>
</dbReference>
<comment type="caution">
    <text evidence="3">The sequence shown here is derived from an EMBL/GenBank/DDBJ whole genome shotgun (WGS) entry which is preliminary data.</text>
</comment>
<keyword evidence="3" id="KW-0378">Hydrolase</keyword>
<dbReference type="InterPro" id="IPR027417">
    <property type="entry name" value="P-loop_NTPase"/>
</dbReference>
<keyword evidence="2" id="KW-0100">Branched-chain amino acid biosynthesis</keyword>
<evidence type="ECO:0000256" key="2">
    <source>
        <dbReference type="ARBA" id="ARBA00023304"/>
    </source>
</evidence>
<dbReference type="PANTHER" id="PTHR42743:SF11">
    <property type="entry name" value="AMINODEOXYCHORISMATE LYASE"/>
    <property type="match status" value="1"/>
</dbReference>
<dbReference type="GO" id="GO:0009082">
    <property type="term" value="P:branched-chain amino acid biosynthetic process"/>
    <property type="evidence" value="ECO:0007669"/>
    <property type="project" value="UniProtKB-KW"/>
</dbReference>
<dbReference type="SUPFAM" id="SSF52540">
    <property type="entry name" value="P-loop containing nucleoside triphosphate hydrolases"/>
    <property type="match status" value="1"/>
</dbReference>
<evidence type="ECO:0000313" key="3">
    <source>
        <dbReference type="EMBL" id="TGY89736.1"/>
    </source>
</evidence>
<protein>
    <submittedName>
        <fullName evidence="3">HAD family hydrolase</fullName>
    </submittedName>
</protein>
<name>A0A4S2H2I2_9PROT</name>
<reference evidence="3 4" key="1">
    <citation type="journal article" date="2017" name="Int. J. Syst. Evol. Microbiol.">
        <title>Marinicauda algicola sp. nov., isolated from a marine red alga Rhodosorus marinus.</title>
        <authorList>
            <person name="Jeong S.E."/>
            <person name="Jeon S.H."/>
            <person name="Chun B.H."/>
            <person name="Kim D.W."/>
            <person name="Jeon C.O."/>
        </authorList>
    </citation>
    <scope>NUCLEOTIDE SEQUENCE [LARGE SCALE GENOMIC DNA]</scope>
    <source>
        <strain evidence="3 4">JCM 31718</strain>
    </source>
</reference>
<dbReference type="Gene3D" id="3.40.50.300">
    <property type="entry name" value="P-loop containing nucleotide triphosphate hydrolases"/>
    <property type="match status" value="1"/>
</dbReference>
<dbReference type="Proteomes" id="UP000308054">
    <property type="component" value="Unassembled WGS sequence"/>
</dbReference>
<dbReference type="OrthoDB" id="272985at2"/>
<keyword evidence="4" id="KW-1185">Reference proteome</keyword>
<proteinExistence type="inferred from homology"/>
<keyword evidence="2" id="KW-0028">Amino-acid biosynthesis</keyword>
<dbReference type="Pfam" id="PF19798">
    <property type="entry name" value="Sulfotransfer_5"/>
    <property type="match status" value="1"/>
</dbReference>
<dbReference type="EMBL" id="SRXW01000001">
    <property type="protein sequence ID" value="TGY89736.1"/>
    <property type="molecule type" value="Genomic_DNA"/>
</dbReference>